<feature type="region of interest" description="Disordered" evidence="1">
    <location>
        <begin position="37"/>
        <end position="284"/>
    </location>
</feature>
<gene>
    <name evidence="2" type="ORF">C9E81_18680</name>
</gene>
<evidence type="ECO:0000313" key="2">
    <source>
        <dbReference type="EMBL" id="RMC32411.1"/>
    </source>
</evidence>
<evidence type="ECO:0000256" key="1">
    <source>
        <dbReference type="SAM" id="MobiDB-lite"/>
    </source>
</evidence>
<feature type="compositionally biased region" description="Low complexity" evidence="1">
    <location>
        <begin position="126"/>
        <end position="159"/>
    </location>
</feature>
<feature type="compositionally biased region" description="Low complexity" evidence="1">
    <location>
        <begin position="76"/>
        <end position="87"/>
    </location>
</feature>
<protein>
    <submittedName>
        <fullName evidence="2">Uncharacterized protein</fullName>
    </submittedName>
</protein>
<dbReference type="OrthoDB" id="7778961at2"/>
<dbReference type="EMBL" id="QOKZ01000009">
    <property type="protein sequence ID" value="RMC32411.1"/>
    <property type="molecule type" value="Genomic_DNA"/>
</dbReference>
<feature type="compositionally biased region" description="Acidic residues" evidence="1">
    <location>
        <begin position="90"/>
        <end position="106"/>
    </location>
</feature>
<proteinExistence type="predicted"/>
<organism evidence="2 3">
    <name type="scientific">Paracoccus alkanivorans</name>
    <dbReference type="NCBI Taxonomy" id="2116655"/>
    <lineage>
        <taxon>Bacteria</taxon>
        <taxon>Pseudomonadati</taxon>
        <taxon>Pseudomonadota</taxon>
        <taxon>Alphaproteobacteria</taxon>
        <taxon>Rhodobacterales</taxon>
        <taxon>Paracoccaceae</taxon>
        <taxon>Paracoccus</taxon>
    </lineage>
</organism>
<feature type="compositionally biased region" description="Low complexity" evidence="1">
    <location>
        <begin position="253"/>
        <end position="268"/>
    </location>
</feature>
<dbReference type="RefSeq" id="WP_122113874.1">
    <property type="nucleotide sequence ID" value="NZ_QOKZ01000009.1"/>
</dbReference>
<feature type="compositionally biased region" description="Basic and acidic residues" evidence="1">
    <location>
        <begin position="269"/>
        <end position="284"/>
    </location>
</feature>
<evidence type="ECO:0000313" key="3">
    <source>
        <dbReference type="Proteomes" id="UP000273516"/>
    </source>
</evidence>
<feature type="compositionally biased region" description="Low complexity" evidence="1">
    <location>
        <begin position="192"/>
        <end position="204"/>
    </location>
</feature>
<sequence>MARGFWTGLLHGAVISAIGLGALSLLAPLPKEIGVAGSEDRMAGDAPESVPEAETARDDPGPDTGAGTAPQEVKTGTDNTAATGATAESVIEEGTAEPATAEDEDQPQATAIDLPVGSDFGRGGDASPQLPAPLASSPSERSEPSAVSAPASEPAPVAVTGAELPPEAVVPGSELSQSETPETEEGLGFDLPSSQSAPAAPEAPGKVRASGQDSLPASTPVEAIAAQPPEEEVRPANSSGPSVAESEQETTVPDLPSPALDLSTPPDLSDLRALQRDSDAAGQP</sequence>
<name>A0A3M0M4Q1_9RHOB</name>
<reference evidence="2 3" key="1">
    <citation type="submission" date="2018-07" db="EMBL/GenBank/DDBJ databases">
        <authorList>
            <person name="Zhang Y."/>
            <person name="Wang L."/>
            <person name="Ma S."/>
        </authorList>
    </citation>
    <scope>NUCLEOTIDE SEQUENCE [LARGE SCALE GENOMIC DNA]</scope>
    <source>
        <strain evidence="2 3">4-2</strain>
    </source>
</reference>
<accession>A0A3M0M4Q1</accession>
<dbReference type="AlphaFoldDB" id="A0A3M0M4Q1"/>
<dbReference type="Proteomes" id="UP000273516">
    <property type="component" value="Unassembled WGS sequence"/>
</dbReference>
<keyword evidence="3" id="KW-1185">Reference proteome</keyword>
<comment type="caution">
    <text evidence="2">The sequence shown here is derived from an EMBL/GenBank/DDBJ whole genome shotgun (WGS) entry which is preliminary data.</text>
</comment>